<name>A0A4U8YWF8_METTU</name>
<protein>
    <recommendedName>
        <fullName evidence="1">Methyltransferase FkbM domain-containing protein</fullName>
    </recommendedName>
</protein>
<gene>
    <name evidence="2" type="ORF">MTUNDRAET4_0714</name>
</gene>
<dbReference type="InterPro" id="IPR029063">
    <property type="entry name" value="SAM-dependent_MTases_sf"/>
</dbReference>
<evidence type="ECO:0000313" key="3">
    <source>
        <dbReference type="Proteomes" id="UP000294360"/>
    </source>
</evidence>
<reference evidence="2 3" key="1">
    <citation type="submission" date="2019-03" db="EMBL/GenBank/DDBJ databases">
        <authorList>
            <person name="Kox A.R. M."/>
        </authorList>
    </citation>
    <scope>NUCLEOTIDE SEQUENCE [LARGE SCALE GENOMIC DNA]</scope>
    <source>
        <strain evidence="2">MTUNDRAET4 annotated genome</strain>
    </source>
</reference>
<dbReference type="Gene3D" id="3.40.50.150">
    <property type="entry name" value="Vaccinia Virus protein VP39"/>
    <property type="match status" value="1"/>
</dbReference>
<dbReference type="NCBIfam" id="TIGR01444">
    <property type="entry name" value="fkbM_fam"/>
    <property type="match status" value="1"/>
</dbReference>
<dbReference type="InterPro" id="IPR006342">
    <property type="entry name" value="FkbM_mtfrase"/>
</dbReference>
<feature type="domain" description="Methyltransferase FkbM" evidence="1">
    <location>
        <begin position="67"/>
        <end position="209"/>
    </location>
</feature>
<dbReference type="EMBL" id="LR536450">
    <property type="protein sequence ID" value="VFU07607.1"/>
    <property type="molecule type" value="Genomic_DNA"/>
</dbReference>
<proteinExistence type="predicted"/>
<dbReference type="InterPro" id="IPR052514">
    <property type="entry name" value="SAM-dependent_MTase"/>
</dbReference>
<dbReference type="PANTHER" id="PTHR34203:SF15">
    <property type="entry name" value="SLL1173 PROTEIN"/>
    <property type="match status" value="1"/>
</dbReference>
<evidence type="ECO:0000259" key="1">
    <source>
        <dbReference type="Pfam" id="PF05050"/>
    </source>
</evidence>
<dbReference type="AlphaFoldDB" id="A0A4U8YWF8"/>
<dbReference type="SUPFAM" id="SSF53335">
    <property type="entry name" value="S-adenosyl-L-methionine-dependent methyltransferases"/>
    <property type="match status" value="1"/>
</dbReference>
<dbReference type="KEGG" id="mtun:MTUNDRAET4_0714"/>
<dbReference type="Proteomes" id="UP000294360">
    <property type="component" value="Chromosome"/>
</dbReference>
<dbReference type="PANTHER" id="PTHR34203">
    <property type="entry name" value="METHYLTRANSFERASE, FKBM FAMILY PROTEIN"/>
    <property type="match status" value="1"/>
</dbReference>
<evidence type="ECO:0000313" key="2">
    <source>
        <dbReference type="EMBL" id="VFU07607.1"/>
    </source>
</evidence>
<dbReference type="Pfam" id="PF05050">
    <property type="entry name" value="Methyltransf_21"/>
    <property type="match status" value="1"/>
</dbReference>
<accession>A0A4U8YWF8</accession>
<dbReference type="OrthoDB" id="9814604at2"/>
<organism evidence="2 3">
    <name type="scientific">Methylocella tundrae</name>
    <dbReference type="NCBI Taxonomy" id="227605"/>
    <lineage>
        <taxon>Bacteria</taxon>
        <taxon>Pseudomonadati</taxon>
        <taxon>Pseudomonadota</taxon>
        <taxon>Alphaproteobacteria</taxon>
        <taxon>Hyphomicrobiales</taxon>
        <taxon>Beijerinckiaceae</taxon>
        <taxon>Methylocella</taxon>
    </lineage>
</organism>
<sequence>MDITTDINYYMARLPLLWSRIKPRFTVKLGEKTLRVPFATYLNKWKPSWKTELIGHFVKLNSGDFIDIGANVGQTLSDFYSLNHQGRYIGFEPNPDCVSALQEIIRQNGLEGYSIVPVGLSDKNTILSLYSGSTSLRDPGATTVADLRPAKRCDFQLVPVHRFDDIREALAIDKIAFMKIDVEGAERQVLEGMPEVLAELKPPITCEVLRMDAHADKVNYQNNVGRLMSLLASSNYLVFRINKTTDASHVVSLTLLTEFPLDVWSTETTEANDYLFIPRDKEAQIPKAWLPPARNSG</sequence>